<accession>A0A6J5LB66</accession>
<dbReference type="Pfam" id="PF09414">
    <property type="entry name" value="RNA_ligase"/>
    <property type="match status" value="1"/>
</dbReference>
<organism evidence="2">
    <name type="scientific">uncultured Caudovirales phage</name>
    <dbReference type="NCBI Taxonomy" id="2100421"/>
    <lineage>
        <taxon>Viruses</taxon>
        <taxon>Duplodnaviria</taxon>
        <taxon>Heunggongvirae</taxon>
        <taxon>Uroviricota</taxon>
        <taxon>Caudoviricetes</taxon>
        <taxon>Peduoviridae</taxon>
        <taxon>Maltschvirus</taxon>
        <taxon>Maltschvirus maltsch</taxon>
    </lineage>
</organism>
<feature type="domain" description="RNA ligase" evidence="1">
    <location>
        <begin position="168"/>
        <end position="328"/>
    </location>
</feature>
<dbReference type="EMBL" id="LR796237">
    <property type="protein sequence ID" value="CAB4130277.1"/>
    <property type="molecule type" value="Genomic_DNA"/>
</dbReference>
<proteinExistence type="predicted"/>
<evidence type="ECO:0000259" key="1">
    <source>
        <dbReference type="Pfam" id="PF09414"/>
    </source>
</evidence>
<keyword evidence="2" id="KW-0436">Ligase</keyword>
<dbReference type="GO" id="GO:0016874">
    <property type="term" value="F:ligase activity"/>
    <property type="evidence" value="ECO:0007669"/>
    <property type="project" value="UniProtKB-KW"/>
</dbReference>
<dbReference type="InterPro" id="IPR021122">
    <property type="entry name" value="RNA_ligase_dom_REL/Rnl2"/>
</dbReference>
<reference evidence="2" key="1">
    <citation type="submission" date="2020-04" db="EMBL/GenBank/DDBJ databases">
        <authorList>
            <person name="Chiriac C."/>
            <person name="Salcher M."/>
            <person name="Ghai R."/>
            <person name="Kavagutti S V."/>
        </authorList>
    </citation>
    <scope>NUCLEOTIDE SEQUENCE</scope>
</reference>
<name>A0A6J5LB66_9CAUD</name>
<evidence type="ECO:0000313" key="2">
    <source>
        <dbReference type="EMBL" id="CAB4130277.1"/>
    </source>
</evidence>
<dbReference type="Gene3D" id="3.30.470.30">
    <property type="entry name" value="DNA ligase/mRNA capping enzyme"/>
    <property type="match status" value="1"/>
</dbReference>
<sequence length="338" mass="37562">MSERKLATIRTIDAIESIEGADLIEVAVVGGWRVIVKRNEYKVGDLAVYLEIDSFLPEGNAAWQFLVDKSNRIFDGVKGHVLRTVKLRGVYSQGLLLPLEPTCERIESELFAGLDVTYPLGIVKYEPPVSANLAGLVKGNFPTVIPKTDLERIQNLSHHISVLQSSQYEVTEKIEGTSATFSLVDGEFVVCSRNLSLKPSSDNTYWQVATEMQLEEKIKAAGFPIAIQGEIFGEGIQGNIYKVKGHRFACFDIVDLRSREYLLPEQRQELCKQQGIPHVPVIHNDFSIANMSIDGIVSMADGASTIGVKPRREGLSFKQMTGQKRFKSISNLYLAKQS</sequence>
<dbReference type="Pfam" id="PF21189">
    <property type="entry name" value="PHA02142"/>
    <property type="match status" value="1"/>
</dbReference>
<protein>
    <submittedName>
        <fullName evidence="2">RNA_lig_DRB0094, RNA ligase</fullName>
    </submittedName>
</protein>
<dbReference type="NCBIfam" id="TIGR02306">
    <property type="entry name" value="RNA_lig_DRB0094"/>
    <property type="match status" value="1"/>
</dbReference>
<dbReference type="SUPFAM" id="SSF56091">
    <property type="entry name" value="DNA ligase/mRNA capping enzyme, catalytic domain"/>
    <property type="match status" value="1"/>
</dbReference>
<dbReference type="InterPro" id="IPR012646">
    <property type="entry name" value="RNA_ligase_DRB0094"/>
</dbReference>
<gene>
    <name evidence="2" type="ORF">UFOVP116_358</name>
</gene>